<evidence type="ECO:0000256" key="1">
    <source>
        <dbReference type="SAM" id="MobiDB-lite"/>
    </source>
</evidence>
<feature type="region of interest" description="Disordered" evidence="1">
    <location>
        <begin position="75"/>
        <end position="104"/>
    </location>
</feature>
<sequence length="1403" mass="156292">DDLGELYYQDEENVVDYDQSWDDFYWADDGWSWVEPAAMSEYWLDGPDYWDYEGESWNESDEAWTDADYEGYYDEHPDYHNEATADDASNADDSSLSPKASENYPMKGGKGVGCSVCGSRWHSSSSCPVGGAKGKGGYRGSGKGYGKGYGKGKKGSSKSKGKGKGKWQPRKGKGKSKGYYGYSTKTLTQSFTASRPSWTPERPKTVHFRLDHDERDTIINLRNTKDDHEKADRSESATGSHEATAKRLDFTFATSIYNATTTYHTVRGEKRRGLLVDPGAASGLIGSETLRDLMDSCLDQAHRDEVKWCHDKTNNVSGISGTPEATLGEVHLPLRMSGVAGTFSADVLGGEGSLCPALLSNPALRKQRAVVWCDYFANGDGVMIVPVIGTKDDGTQHSAGWHYMRLLLTDSGHYLLPVDDQRKVSQHSRKDIEHHLFTWTSEIEQRWSDVRHCFLTKRGEHNSRERERCEVSAGTQQGNTADSNPLETTSSTTSAAASPASTSTVRSGTSITARSESLLTSSDFEKDSVGDSSFTSAGSNPKTTSSTTSGVLYDVAAPQSGPFMSSVAAPQSGPKIAGVSGDISSTALPSKPFLDGPPMTPENLPEIDSWSLEGDYLVRRRKVPRRILFTPRCALDCPVDHAVIQAERTTYMSKIPRRLGEAVLRDDWETANTPNKDMEQLWIGRTVFKVRKAKEKAAASPTTTASDLSLDPKDFPHYDGDMFPDHWSEDKKLKMHEKYKAIPEEFYTKSGRKPITPRNVKPWLKAAAGRGLRWQFWELCSGSGRLSLILMTASMMTGFPVDYRYGWDMSWPEHQQLLRQCYQEFIPAHVFAAPTCTPWTTASSSKDREIRMQERQHELPTLEFLYEVMLQQHNGNLGFSLEQPYASAMLIDSPISRLRDIVGVRAWRTDQCMLGARDEKNAPVRKSTAILSNRRWQQVIKRCDNHRGQPHGVLQGQVRGINRTAMAAVYPKRLCQLYGQDLWRILRKDVVMSCKPWPHQLVWTHSMYYSCERCQLGRSAPPGVEHNLIPGQCRYGQPGMRRTRAPRTAPPEPPPEVPPAPEEPTAPVTTTTPTAEGSTALKKTDLEDATGPFKFLARNGDYTRVALDCDRSLPLTMEQRLFLKAALLQMLRTCIDIFNKNTSVDYDHWLEDPILLQVFQEIFQQHFSVLGVMCSLRPWRRKVPDPYLSSACAPLRLLVSGNMQKWHVHAIEDMRLMSHSQLHAAVDEADWHFHFFGVKEGDSGADLLRPDLGDPDGPRGSSSRAGRPAAPYPSDPSERKNDGRSVAATDPELHAPPPEAEADGSEPAPAGSGAAMDEEEFEAVRPEADGEEGDKVLKPLFDFKKAGVFVTMSGIQEQSFAYLRKLVEQLSPYKTVIVGRGEERGADLVAQGLYHLPFFPRDL</sequence>
<evidence type="ECO:0000313" key="2">
    <source>
        <dbReference type="EMBL" id="CAE7724343.1"/>
    </source>
</evidence>
<comment type="caution">
    <text evidence="2">The sequence shown here is derived from an EMBL/GenBank/DDBJ whole genome shotgun (WGS) entry which is preliminary data.</text>
</comment>
<feature type="region of interest" description="Disordered" evidence="1">
    <location>
        <begin position="123"/>
        <end position="181"/>
    </location>
</feature>
<feature type="compositionally biased region" description="Basic residues" evidence="1">
    <location>
        <begin position="150"/>
        <end position="176"/>
    </location>
</feature>
<feature type="compositionally biased region" description="Low complexity" evidence="1">
    <location>
        <begin position="488"/>
        <end position="504"/>
    </location>
</feature>
<feature type="region of interest" description="Disordered" evidence="1">
    <location>
        <begin position="223"/>
        <end position="242"/>
    </location>
</feature>
<feature type="compositionally biased region" description="Low complexity" evidence="1">
    <location>
        <begin position="1305"/>
        <end position="1315"/>
    </location>
</feature>
<accession>A0A812XEA8</accession>
<proteinExistence type="predicted"/>
<feature type="compositionally biased region" description="Polar residues" evidence="1">
    <location>
        <begin position="530"/>
        <end position="548"/>
    </location>
</feature>
<feature type="non-terminal residue" evidence="2">
    <location>
        <position position="1403"/>
    </location>
</feature>
<feature type="compositionally biased region" description="Basic and acidic residues" evidence="1">
    <location>
        <begin position="1322"/>
        <end position="1331"/>
    </location>
</feature>
<feature type="compositionally biased region" description="Polar residues" evidence="1">
    <location>
        <begin position="473"/>
        <end position="487"/>
    </location>
</feature>
<organism evidence="2 3">
    <name type="scientific">Symbiodinium necroappetens</name>
    <dbReference type="NCBI Taxonomy" id="1628268"/>
    <lineage>
        <taxon>Eukaryota</taxon>
        <taxon>Sar</taxon>
        <taxon>Alveolata</taxon>
        <taxon>Dinophyceae</taxon>
        <taxon>Suessiales</taxon>
        <taxon>Symbiodiniaceae</taxon>
        <taxon>Symbiodinium</taxon>
    </lineage>
</organism>
<feature type="compositionally biased region" description="Basic and acidic residues" evidence="1">
    <location>
        <begin position="461"/>
        <end position="470"/>
    </location>
</feature>
<feature type="compositionally biased region" description="Gly residues" evidence="1">
    <location>
        <begin position="131"/>
        <end position="149"/>
    </location>
</feature>
<feature type="region of interest" description="Disordered" evidence="1">
    <location>
        <begin position="1246"/>
        <end position="1331"/>
    </location>
</feature>
<feature type="compositionally biased region" description="Polar residues" evidence="1">
    <location>
        <begin position="505"/>
        <end position="522"/>
    </location>
</feature>
<feature type="region of interest" description="Disordered" evidence="1">
    <location>
        <begin position="461"/>
        <end position="548"/>
    </location>
</feature>
<feature type="compositionally biased region" description="Pro residues" evidence="1">
    <location>
        <begin position="1048"/>
        <end position="1064"/>
    </location>
</feature>
<feature type="compositionally biased region" description="Low complexity" evidence="1">
    <location>
        <begin position="1065"/>
        <end position="1076"/>
    </location>
</feature>
<dbReference type="EMBL" id="CAJNJA010036767">
    <property type="protein sequence ID" value="CAE7724343.1"/>
    <property type="molecule type" value="Genomic_DNA"/>
</dbReference>
<feature type="non-terminal residue" evidence="2">
    <location>
        <position position="1"/>
    </location>
</feature>
<gene>
    <name evidence="2" type="ORF">SNEC2469_LOCUS20897</name>
</gene>
<dbReference type="Proteomes" id="UP000601435">
    <property type="component" value="Unassembled WGS sequence"/>
</dbReference>
<feature type="region of interest" description="Disordered" evidence="1">
    <location>
        <begin position="1028"/>
        <end position="1083"/>
    </location>
</feature>
<evidence type="ECO:0000313" key="3">
    <source>
        <dbReference type="Proteomes" id="UP000601435"/>
    </source>
</evidence>
<protein>
    <submittedName>
        <fullName evidence="2">Uncharacterized protein</fullName>
    </submittedName>
</protein>
<feature type="compositionally biased region" description="Basic and acidic residues" evidence="1">
    <location>
        <begin position="223"/>
        <end position="235"/>
    </location>
</feature>
<feature type="compositionally biased region" description="Low complexity" evidence="1">
    <location>
        <begin position="86"/>
        <end position="97"/>
    </location>
</feature>
<name>A0A812XEA8_9DINO</name>
<keyword evidence="3" id="KW-1185">Reference proteome</keyword>
<dbReference type="OrthoDB" id="441428at2759"/>
<reference evidence="2" key="1">
    <citation type="submission" date="2021-02" db="EMBL/GenBank/DDBJ databases">
        <authorList>
            <person name="Dougan E. K."/>
            <person name="Rhodes N."/>
            <person name="Thang M."/>
            <person name="Chan C."/>
        </authorList>
    </citation>
    <scope>NUCLEOTIDE SEQUENCE</scope>
</reference>